<reference evidence="1 2" key="1">
    <citation type="submission" date="2015-01" db="EMBL/GenBank/DDBJ databases">
        <title>Genome of allotetraploid Gossypium barbadense reveals genomic plasticity and fiber elongation in cotton evolution.</title>
        <authorList>
            <person name="Chen X."/>
            <person name="Liu X."/>
            <person name="Zhao B."/>
            <person name="Zheng H."/>
            <person name="Hu Y."/>
            <person name="Lu G."/>
            <person name="Yang C."/>
            <person name="Chen J."/>
            <person name="Shan C."/>
            <person name="Zhang L."/>
            <person name="Zhou Y."/>
            <person name="Wang L."/>
            <person name="Guo W."/>
            <person name="Bai Y."/>
            <person name="Ruan J."/>
            <person name="Shangguan X."/>
            <person name="Mao Y."/>
            <person name="Jiang J."/>
            <person name="Zhu Y."/>
            <person name="Lei J."/>
            <person name="Kang H."/>
            <person name="Chen S."/>
            <person name="He X."/>
            <person name="Wang R."/>
            <person name="Wang Y."/>
            <person name="Chen J."/>
            <person name="Wang L."/>
            <person name="Yu S."/>
            <person name="Wang B."/>
            <person name="Wei J."/>
            <person name="Song S."/>
            <person name="Lu X."/>
            <person name="Gao Z."/>
            <person name="Gu W."/>
            <person name="Deng X."/>
            <person name="Ma D."/>
            <person name="Wang S."/>
            <person name="Liang W."/>
            <person name="Fang L."/>
            <person name="Cai C."/>
            <person name="Zhu X."/>
            <person name="Zhou B."/>
            <person name="Zhang Y."/>
            <person name="Chen Z."/>
            <person name="Xu S."/>
            <person name="Zhu R."/>
            <person name="Wang S."/>
            <person name="Zhang T."/>
            <person name="Zhao G."/>
        </authorList>
    </citation>
    <scope>NUCLEOTIDE SEQUENCE [LARGE SCALE GENOMIC DNA]</scope>
    <source>
        <strain evidence="2">cv. Xinhai21</strain>
        <tissue evidence="1">Leaf</tissue>
    </source>
</reference>
<sequence length="68" mass="7675">MDKCVTEDINIMLVRDFMDDEILDAFNQMDLGKAPEIGGLSSCFFKENWEVVGKELNNSSGMLIMLLV</sequence>
<name>A0A2P5XSA3_GOSBA</name>
<accession>A0A2P5XSA3</accession>
<proteinExistence type="predicted"/>
<organism evidence="1 2">
    <name type="scientific">Gossypium barbadense</name>
    <name type="common">Sea Island cotton</name>
    <name type="synonym">Hibiscus barbadensis</name>
    <dbReference type="NCBI Taxonomy" id="3634"/>
    <lineage>
        <taxon>Eukaryota</taxon>
        <taxon>Viridiplantae</taxon>
        <taxon>Streptophyta</taxon>
        <taxon>Embryophyta</taxon>
        <taxon>Tracheophyta</taxon>
        <taxon>Spermatophyta</taxon>
        <taxon>Magnoliopsida</taxon>
        <taxon>eudicotyledons</taxon>
        <taxon>Gunneridae</taxon>
        <taxon>Pentapetalae</taxon>
        <taxon>rosids</taxon>
        <taxon>malvids</taxon>
        <taxon>Malvales</taxon>
        <taxon>Malvaceae</taxon>
        <taxon>Malvoideae</taxon>
        <taxon>Gossypium</taxon>
    </lineage>
</organism>
<dbReference type="Proteomes" id="UP000239757">
    <property type="component" value="Unassembled WGS sequence"/>
</dbReference>
<evidence type="ECO:0000313" key="2">
    <source>
        <dbReference type="Proteomes" id="UP000239757"/>
    </source>
</evidence>
<dbReference type="AlphaFoldDB" id="A0A2P5XSA3"/>
<gene>
    <name evidence="1" type="ORF">GOBAR_AA14418</name>
</gene>
<dbReference type="EMBL" id="KZ664322">
    <property type="protein sequence ID" value="PPS06238.1"/>
    <property type="molecule type" value="Genomic_DNA"/>
</dbReference>
<dbReference type="OrthoDB" id="991485at2759"/>
<protein>
    <submittedName>
        <fullName evidence="1">Uncharacterized protein</fullName>
    </submittedName>
</protein>
<evidence type="ECO:0000313" key="1">
    <source>
        <dbReference type="EMBL" id="PPS06238.1"/>
    </source>
</evidence>